<sequence>MDYINIIEDDLGEDAIEDDLEILDFVGIGFPRRFNERPNYYQEMDPLGFFRRFRLTKATVLHLLILTEDQLEYPDNSSGHLAQVADFMNVHESTASRVVAHVSRVLAALRPQKVKMPEPQESVRVQNEFYNIARFPKVQAIIDCTHIKIQSPGGDNAEIYRNRKSFFSINVQCLTDARLKILDVVARWPGSVHDATIFANSTIRARFEAGHFPGSVIIGDSGYGLSNYLMTPLANPVTPGEQLYNEALIRTRNSIERVFGIWKRRFPVMAYGLRLKLVTNFTIIVATSVLHNIAREMNEPEPPIPEDINEEELNYLIETQQIEFEAQDHPGNNVVQNEIIRYFGQL</sequence>
<dbReference type="InterPro" id="IPR045249">
    <property type="entry name" value="HARBI1-like"/>
</dbReference>
<evidence type="ECO:0000256" key="4">
    <source>
        <dbReference type="ARBA" id="ARBA00022722"/>
    </source>
</evidence>
<name>A0AAV8V9J3_9CUCU</name>
<evidence type="ECO:0000256" key="2">
    <source>
        <dbReference type="ARBA" id="ARBA00004123"/>
    </source>
</evidence>
<comment type="caution">
    <text evidence="9">The sequence shown here is derived from an EMBL/GenBank/DDBJ whole genome shotgun (WGS) entry which is preliminary data.</text>
</comment>
<keyword evidence="10" id="KW-1185">Reference proteome</keyword>
<comment type="subcellular location">
    <subcellularLocation>
        <location evidence="2">Nucleus</location>
    </subcellularLocation>
</comment>
<evidence type="ECO:0000256" key="1">
    <source>
        <dbReference type="ARBA" id="ARBA00001968"/>
    </source>
</evidence>
<keyword evidence="5" id="KW-0479">Metal-binding</keyword>
<dbReference type="AlphaFoldDB" id="A0AAV8V9J3"/>
<comment type="cofactor">
    <cofactor evidence="1">
        <name>a divalent metal cation</name>
        <dbReference type="ChEBI" id="CHEBI:60240"/>
    </cofactor>
</comment>
<evidence type="ECO:0000256" key="7">
    <source>
        <dbReference type="ARBA" id="ARBA00023242"/>
    </source>
</evidence>
<dbReference type="GO" id="GO:0004518">
    <property type="term" value="F:nuclease activity"/>
    <property type="evidence" value="ECO:0007669"/>
    <property type="project" value="UniProtKB-KW"/>
</dbReference>
<keyword evidence="7" id="KW-0539">Nucleus</keyword>
<protein>
    <recommendedName>
        <fullName evidence="8">DDE Tnp4 domain-containing protein</fullName>
    </recommendedName>
</protein>
<reference evidence="9 10" key="1">
    <citation type="journal article" date="2023" name="Insect Mol. Biol.">
        <title>Genome sequencing provides insights into the evolution of gene families encoding plant cell wall-degrading enzymes in longhorned beetles.</title>
        <authorList>
            <person name="Shin N.R."/>
            <person name="Okamura Y."/>
            <person name="Kirsch R."/>
            <person name="Pauchet Y."/>
        </authorList>
    </citation>
    <scope>NUCLEOTIDE SEQUENCE [LARGE SCALE GENOMIC DNA]</scope>
    <source>
        <strain evidence="9">EAD_L_NR</strain>
    </source>
</reference>
<evidence type="ECO:0000313" key="10">
    <source>
        <dbReference type="Proteomes" id="UP001159042"/>
    </source>
</evidence>
<keyword evidence="6" id="KW-0378">Hydrolase</keyword>
<dbReference type="Proteomes" id="UP001159042">
    <property type="component" value="Unassembled WGS sequence"/>
</dbReference>
<dbReference type="PANTHER" id="PTHR22930">
    <property type="match status" value="1"/>
</dbReference>
<accession>A0AAV8V9J3</accession>
<evidence type="ECO:0000256" key="5">
    <source>
        <dbReference type="ARBA" id="ARBA00022723"/>
    </source>
</evidence>
<dbReference type="GO" id="GO:0046872">
    <property type="term" value="F:metal ion binding"/>
    <property type="evidence" value="ECO:0007669"/>
    <property type="project" value="UniProtKB-KW"/>
</dbReference>
<dbReference type="PANTHER" id="PTHR22930:SF289">
    <property type="entry name" value="DDE TNP4 DOMAIN-CONTAINING PROTEIN-RELATED"/>
    <property type="match status" value="1"/>
</dbReference>
<feature type="domain" description="DDE Tnp4" evidence="8">
    <location>
        <begin position="142"/>
        <end position="292"/>
    </location>
</feature>
<evidence type="ECO:0000256" key="3">
    <source>
        <dbReference type="ARBA" id="ARBA00006958"/>
    </source>
</evidence>
<dbReference type="GO" id="GO:0016787">
    <property type="term" value="F:hydrolase activity"/>
    <property type="evidence" value="ECO:0007669"/>
    <property type="project" value="UniProtKB-KW"/>
</dbReference>
<proteinExistence type="inferred from homology"/>
<dbReference type="EMBL" id="JANEYG010000234">
    <property type="protein sequence ID" value="KAJ8910915.1"/>
    <property type="molecule type" value="Genomic_DNA"/>
</dbReference>
<evidence type="ECO:0000259" key="8">
    <source>
        <dbReference type="Pfam" id="PF13359"/>
    </source>
</evidence>
<dbReference type="InterPro" id="IPR027806">
    <property type="entry name" value="HARBI1_dom"/>
</dbReference>
<dbReference type="Pfam" id="PF13359">
    <property type="entry name" value="DDE_Tnp_4"/>
    <property type="match status" value="1"/>
</dbReference>
<comment type="similarity">
    <text evidence="3">Belongs to the HARBI1 family.</text>
</comment>
<evidence type="ECO:0000256" key="6">
    <source>
        <dbReference type="ARBA" id="ARBA00022801"/>
    </source>
</evidence>
<gene>
    <name evidence="9" type="ORF">NQ315_014249</name>
</gene>
<evidence type="ECO:0000313" key="9">
    <source>
        <dbReference type="EMBL" id="KAJ8910915.1"/>
    </source>
</evidence>
<organism evidence="9 10">
    <name type="scientific">Exocentrus adspersus</name>
    <dbReference type="NCBI Taxonomy" id="1586481"/>
    <lineage>
        <taxon>Eukaryota</taxon>
        <taxon>Metazoa</taxon>
        <taxon>Ecdysozoa</taxon>
        <taxon>Arthropoda</taxon>
        <taxon>Hexapoda</taxon>
        <taxon>Insecta</taxon>
        <taxon>Pterygota</taxon>
        <taxon>Neoptera</taxon>
        <taxon>Endopterygota</taxon>
        <taxon>Coleoptera</taxon>
        <taxon>Polyphaga</taxon>
        <taxon>Cucujiformia</taxon>
        <taxon>Chrysomeloidea</taxon>
        <taxon>Cerambycidae</taxon>
        <taxon>Lamiinae</taxon>
        <taxon>Acanthocinini</taxon>
        <taxon>Exocentrus</taxon>
    </lineage>
</organism>
<dbReference type="GO" id="GO:0005634">
    <property type="term" value="C:nucleus"/>
    <property type="evidence" value="ECO:0007669"/>
    <property type="project" value="UniProtKB-SubCell"/>
</dbReference>
<keyword evidence="4" id="KW-0540">Nuclease</keyword>